<name>A0A6I5RQM8_9PSED</name>
<organism evidence="1 2">
    <name type="scientific">Pseudomonas laurentiana</name>
    <dbReference type="NCBI Taxonomy" id="2364649"/>
    <lineage>
        <taxon>Bacteria</taxon>
        <taxon>Pseudomonadati</taxon>
        <taxon>Pseudomonadota</taxon>
        <taxon>Gammaproteobacteria</taxon>
        <taxon>Pseudomonadales</taxon>
        <taxon>Pseudomonadaceae</taxon>
        <taxon>Pseudomonas</taxon>
    </lineage>
</organism>
<sequence>MDGIELVCPECGHFGVSSLIMKQRARRAFDVEKTQVFLHREREINPDRVPVINSESVIWA</sequence>
<reference evidence="1 2" key="1">
    <citation type="submission" date="2020-02" db="EMBL/GenBank/DDBJ databases">
        <title>Broccoli isolated Pseudomonas sp.</title>
        <authorList>
            <person name="Fujikawa T."/>
            <person name="Sawada H."/>
        </authorList>
    </citation>
    <scope>NUCLEOTIDE SEQUENCE [LARGE SCALE GENOMIC DNA]</scope>
    <source>
        <strain evidence="1 2">JCM 32154</strain>
    </source>
</reference>
<proteinExistence type="predicted"/>
<gene>
    <name evidence="1" type="ORF">G3O07_08455</name>
</gene>
<dbReference type="EMBL" id="JAAHBT010000073">
    <property type="protein sequence ID" value="NES09758.1"/>
    <property type="molecule type" value="Genomic_DNA"/>
</dbReference>
<dbReference type="Proteomes" id="UP000471751">
    <property type="component" value="Unassembled WGS sequence"/>
</dbReference>
<evidence type="ECO:0000313" key="1">
    <source>
        <dbReference type="EMBL" id="NES09758.1"/>
    </source>
</evidence>
<dbReference type="AlphaFoldDB" id="A0A6I5RQM8"/>
<accession>A0A6I5RQM8</accession>
<protein>
    <submittedName>
        <fullName evidence="1">Uncharacterized protein</fullName>
    </submittedName>
</protein>
<keyword evidence="2" id="KW-1185">Reference proteome</keyword>
<comment type="caution">
    <text evidence="1">The sequence shown here is derived from an EMBL/GenBank/DDBJ whole genome shotgun (WGS) entry which is preliminary data.</text>
</comment>
<evidence type="ECO:0000313" key="2">
    <source>
        <dbReference type="Proteomes" id="UP000471751"/>
    </source>
</evidence>